<sequence>MGLVIAREMAAQGHSPVVTVSRTGRTSMPADALQELDVIQEYIAHHDVRCDLSDASSVSDVIARYQGSLGPVRREGTAGGKIMVLRLGGATGPDYGDLDALQVYSRMLERLRKLANEPGEVSQESLNQWERIGESLSKALVSFKDFAQGQPYSQEQHRGMLTLEDMESEMGALIGKLSAKLLQA</sequence>
<dbReference type="Pfam" id="PF08659">
    <property type="entry name" value="KR"/>
    <property type="match status" value="1"/>
</dbReference>
<dbReference type="InterPro" id="IPR036291">
    <property type="entry name" value="NAD(P)-bd_dom_sf"/>
</dbReference>
<name>A0A813HYJ6_POLGL</name>
<evidence type="ECO:0000259" key="1">
    <source>
        <dbReference type="Pfam" id="PF08659"/>
    </source>
</evidence>
<dbReference type="OMA" id="DIMDRWE"/>
<feature type="domain" description="Ketoreductase (KR)" evidence="1">
    <location>
        <begin position="1"/>
        <end position="73"/>
    </location>
</feature>
<dbReference type="EMBL" id="CAJNNV010033308">
    <property type="protein sequence ID" value="CAE8643213.1"/>
    <property type="molecule type" value="Genomic_DNA"/>
</dbReference>
<gene>
    <name evidence="2" type="ORF">PGLA1383_LOCUS57576</name>
</gene>
<accession>A0A813HYJ6</accession>
<evidence type="ECO:0000313" key="3">
    <source>
        <dbReference type="Proteomes" id="UP000654075"/>
    </source>
</evidence>
<evidence type="ECO:0000313" key="2">
    <source>
        <dbReference type="EMBL" id="CAE8643213.1"/>
    </source>
</evidence>
<keyword evidence="3" id="KW-1185">Reference proteome</keyword>
<dbReference type="AlphaFoldDB" id="A0A813HYJ6"/>
<dbReference type="SUPFAM" id="SSF51735">
    <property type="entry name" value="NAD(P)-binding Rossmann-fold domains"/>
    <property type="match status" value="1"/>
</dbReference>
<organism evidence="2 3">
    <name type="scientific">Polarella glacialis</name>
    <name type="common">Dinoflagellate</name>
    <dbReference type="NCBI Taxonomy" id="89957"/>
    <lineage>
        <taxon>Eukaryota</taxon>
        <taxon>Sar</taxon>
        <taxon>Alveolata</taxon>
        <taxon>Dinophyceae</taxon>
        <taxon>Suessiales</taxon>
        <taxon>Suessiaceae</taxon>
        <taxon>Polarella</taxon>
    </lineage>
</organism>
<protein>
    <recommendedName>
        <fullName evidence="1">Ketoreductase (KR) domain-containing protein</fullName>
    </recommendedName>
</protein>
<comment type="caution">
    <text evidence="2">The sequence shown here is derived from an EMBL/GenBank/DDBJ whole genome shotgun (WGS) entry which is preliminary data.</text>
</comment>
<proteinExistence type="predicted"/>
<dbReference type="Proteomes" id="UP000654075">
    <property type="component" value="Unassembled WGS sequence"/>
</dbReference>
<dbReference type="OrthoDB" id="433062at2759"/>
<dbReference type="InterPro" id="IPR013968">
    <property type="entry name" value="PKS_KR"/>
</dbReference>
<dbReference type="Gene3D" id="3.40.50.720">
    <property type="entry name" value="NAD(P)-binding Rossmann-like Domain"/>
    <property type="match status" value="1"/>
</dbReference>
<reference evidence="2" key="1">
    <citation type="submission" date="2021-02" db="EMBL/GenBank/DDBJ databases">
        <authorList>
            <person name="Dougan E. K."/>
            <person name="Rhodes N."/>
            <person name="Thang M."/>
            <person name="Chan C."/>
        </authorList>
    </citation>
    <scope>NUCLEOTIDE SEQUENCE</scope>
</reference>